<feature type="compositionally biased region" description="Pro residues" evidence="1">
    <location>
        <begin position="237"/>
        <end position="254"/>
    </location>
</feature>
<feature type="compositionally biased region" description="Low complexity" evidence="1">
    <location>
        <begin position="225"/>
        <end position="236"/>
    </location>
</feature>
<name>A0A6C0BME5_9ZZZZ</name>
<sequence length="335" mass="37849">MLRQKIKKNREKAMNKFVFAGVFHEEIPFQFLQMLTMEVMQLVRDIYNRVQHKYETQHPRFEDLYHKCVGTIANWDPPKRMEEIDVLVNKYPYINYYYKYTYCQFIKEILKTRLLATSDQYTIPAFDDFVFHFYCKCSQDPTFRNPLLCTCYDIDRLLFLCSIVLRATFTEFVEYVTIPQLKPKLTEQTLAQWNIQQQSQEPPQQPGSPQQSPVPGEPLPAPENPVQVPPVAGSPVQVPPQVPGSPVQVPPQVPGSPVQVPSQVPGSPVQVPPQVPGSPVQVPQVPGSPIQVPTASPQVPDNPGSPVQGVTEVPGMHPIEAVQASMDDATNRVFV</sequence>
<protein>
    <submittedName>
        <fullName evidence="2">Uncharacterized protein</fullName>
    </submittedName>
</protein>
<feature type="compositionally biased region" description="Low complexity" evidence="1">
    <location>
        <begin position="196"/>
        <end position="214"/>
    </location>
</feature>
<proteinExistence type="predicted"/>
<evidence type="ECO:0000313" key="2">
    <source>
        <dbReference type="EMBL" id="QHS93567.1"/>
    </source>
</evidence>
<feature type="region of interest" description="Disordered" evidence="1">
    <location>
        <begin position="196"/>
        <end position="309"/>
    </location>
</feature>
<evidence type="ECO:0000256" key="1">
    <source>
        <dbReference type="SAM" id="MobiDB-lite"/>
    </source>
</evidence>
<reference evidence="2" key="1">
    <citation type="journal article" date="2020" name="Nature">
        <title>Giant virus diversity and host interactions through global metagenomics.</title>
        <authorList>
            <person name="Schulz F."/>
            <person name="Roux S."/>
            <person name="Paez-Espino D."/>
            <person name="Jungbluth S."/>
            <person name="Walsh D.A."/>
            <person name="Denef V.J."/>
            <person name="McMahon K.D."/>
            <person name="Konstantinidis K.T."/>
            <person name="Eloe-Fadrosh E.A."/>
            <person name="Kyrpides N.C."/>
            <person name="Woyke T."/>
        </authorList>
    </citation>
    <scope>NUCLEOTIDE SEQUENCE</scope>
    <source>
        <strain evidence="2">GVMAG-M-3300018080-19</strain>
    </source>
</reference>
<dbReference type="EMBL" id="MN739207">
    <property type="protein sequence ID" value="QHS93567.1"/>
    <property type="molecule type" value="Genomic_DNA"/>
</dbReference>
<dbReference type="AlphaFoldDB" id="A0A6C0BME5"/>
<accession>A0A6C0BME5</accession>
<feature type="compositionally biased region" description="Low complexity" evidence="1">
    <location>
        <begin position="277"/>
        <end position="293"/>
    </location>
</feature>
<organism evidence="2">
    <name type="scientific">viral metagenome</name>
    <dbReference type="NCBI Taxonomy" id="1070528"/>
    <lineage>
        <taxon>unclassified sequences</taxon>
        <taxon>metagenomes</taxon>
        <taxon>organismal metagenomes</taxon>
    </lineage>
</organism>
<feature type="compositionally biased region" description="Low complexity" evidence="1">
    <location>
        <begin position="255"/>
        <end position="269"/>
    </location>
</feature>